<feature type="domain" description="Leucine--tRNA ligase ubiquitin-like" evidence="13">
    <location>
        <begin position="1067"/>
        <end position="1174"/>
    </location>
</feature>
<dbReference type="EnsemblMetazoa" id="SMAR011462-RA">
    <property type="protein sequence ID" value="SMAR011462-PA"/>
    <property type="gene ID" value="SMAR011462"/>
</dbReference>
<dbReference type="SUPFAM" id="SSF50677">
    <property type="entry name" value="ValRS/IleRS/LeuRS editing domain"/>
    <property type="match status" value="1"/>
</dbReference>
<comment type="similarity">
    <text evidence="1 10">Belongs to the class-I aminoacyl-tRNA synthetase family.</text>
</comment>
<dbReference type="Pfam" id="PF08264">
    <property type="entry name" value="Anticodon_1"/>
    <property type="match status" value="1"/>
</dbReference>
<dbReference type="Gene3D" id="3.40.50.620">
    <property type="entry name" value="HUPs"/>
    <property type="match status" value="1"/>
</dbReference>
<organism evidence="15 16">
    <name type="scientific">Strigamia maritima</name>
    <name type="common">European centipede</name>
    <name type="synonym">Geophilus maritimus</name>
    <dbReference type="NCBI Taxonomy" id="126957"/>
    <lineage>
        <taxon>Eukaryota</taxon>
        <taxon>Metazoa</taxon>
        <taxon>Ecdysozoa</taxon>
        <taxon>Arthropoda</taxon>
        <taxon>Myriapoda</taxon>
        <taxon>Chilopoda</taxon>
        <taxon>Pleurostigmophora</taxon>
        <taxon>Geophilomorpha</taxon>
        <taxon>Linotaeniidae</taxon>
        <taxon>Strigamia</taxon>
    </lineage>
</organism>
<dbReference type="eggNOG" id="KOG0437">
    <property type="taxonomic scope" value="Eukaryota"/>
</dbReference>
<evidence type="ECO:0000256" key="4">
    <source>
        <dbReference type="ARBA" id="ARBA00022741"/>
    </source>
</evidence>
<evidence type="ECO:0000313" key="15">
    <source>
        <dbReference type="EnsemblMetazoa" id="SMAR011462-PA"/>
    </source>
</evidence>
<proteinExistence type="inferred from homology"/>
<dbReference type="PANTHER" id="PTHR45794">
    <property type="entry name" value="LEUCYL-TRNA SYNTHETASE"/>
    <property type="match status" value="1"/>
</dbReference>
<dbReference type="InterPro" id="IPR013155">
    <property type="entry name" value="M/V/L/I-tRNA-synth_anticd-bd"/>
</dbReference>
<dbReference type="FunFam" id="3.40.50.620:FF:000326">
    <property type="entry name" value="Leucine--tRNA ligase, cytoplasmic"/>
    <property type="match status" value="1"/>
</dbReference>
<name>T1JCF2_STRMM</name>
<dbReference type="InterPro" id="IPR055416">
    <property type="entry name" value="RBD_LARS1"/>
</dbReference>
<feature type="domain" description="Aminoacyl-tRNA synthetase class Ia" evidence="11">
    <location>
        <begin position="184"/>
        <end position="754"/>
    </location>
</feature>
<keyword evidence="7 10" id="KW-0030">Aminoacyl-tRNA synthetase</keyword>
<dbReference type="EC" id="6.1.1.4" evidence="2"/>
<evidence type="ECO:0000259" key="13">
    <source>
        <dbReference type="Pfam" id="PF22947"/>
    </source>
</evidence>
<dbReference type="OMA" id="KFIEWQF"/>
<accession>T1JCF2</accession>
<dbReference type="GO" id="GO:0004823">
    <property type="term" value="F:leucine-tRNA ligase activity"/>
    <property type="evidence" value="ECO:0007669"/>
    <property type="project" value="UniProtKB-EC"/>
</dbReference>
<dbReference type="AlphaFoldDB" id="T1JCF2"/>
<dbReference type="PROSITE" id="PS00178">
    <property type="entry name" value="AA_TRNA_LIGASE_I"/>
    <property type="match status" value="1"/>
</dbReference>
<dbReference type="PANTHER" id="PTHR45794:SF1">
    <property type="entry name" value="LEUCINE--TRNA LIGASE, CYTOPLASMIC"/>
    <property type="match status" value="1"/>
</dbReference>
<evidence type="ECO:0000313" key="16">
    <source>
        <dbReference type="Proteomes" id="UP000014500"/>
    </source>
</evidence>
<evidence type="ECO:0000256" key="2">
    <source>
        <dbReference type="ARBA" id="ARBA00013164"/>
    </source>
</evidence>
<dbReference type="GO" id="GO:0002161">
    <property type="term" value="F:aminoacyl-tRNA deacylase activity"/>
    <property type="evidence" value="ECO:0007669"/>
    <property type="project" value="InterPro"/>
</dbReference>
<evidence type="ECO:0000259" key="11">
    <source>
        <dbReference type="Pfam" id="PF00133"/>
    </source>
</evidence>
<dbReference type="InterPro" id="IPR002300">
    <property type="entry name" value="aa-tRNA-synth_Ia"/>
</dbReference>
<dbReference type="EMBL" id="JH432064">
    <property type="status" value="NOT_ANNOTATED_CDS"/>
    <property type="molecule type" value="Genomic_DNA"/>
</dbReference>
<evidence type="ECO:0000256" key="3">
    <source>
        <dbReference type="ARBA" id="ARBA00022598"/>
    </source>
</evidence>
<evidence type="ECO:0000256" key="7">
    <source>
        <dbReference type="ARBA" id="ARBA00023146"/>
    </source>
</evidence>
<keyword evidence="6 10" id="KW-0648">Protein biosynthesis</keyword>
<dbReference type="GO" id="GO:0005524">
    <property type="term" value="F:ATP binding"/>
    <property type="evidence" value="ECO:0007669"/>
    <property type="project" value="UniProtKB-KW"/>
</dbReference>
<dbReference type="InterPro" id="IPR009080">
    <property type="entry name" value="tRNAsynth_Ia_anticodon-bd"/>
</dbReference>
<evidence type="ECO:0000256" key="1">
    <source>
        <dbReference type="ARBA" id="ARBA00005594"/>
    </source>
</evidence>
<evidence type="ECO:0000256" key="9">
    <source>
        <dbReference type="ARBA" id="ARBA00047469"/>
    </source>
</evidence>
<dbReference type="FunFam" id="3.90.740.10:FF:000001">
    <property type="entry name" value="Leucine--tRNA ligase, cytoplasmic"/>
    <property type="match status" value="1"/>
</dbReference>
<sequence length="1177" mass="135035">MERKGTFKVKVLKDIEKSVQDRWLKERIFEVDAPTSKNEALKGKFFATFPYPYMNGTLHLGHTFTISKCEFAVGYHRLKGKRCLFPFGFHCTGMPIKAAADKLKRELEVYGNPPVFPDDDISNEPQVDYSSSDLELGKDKAKGKKSKALAKTGNTKYQWQIMSSLGFSDEQIEKFADPQHWLTVFPPLAKAHLQAMGLKTDWRRSFITTDINPFYDSFVKWQFLHLKKKDKVQFGKRYTIFSPKDNQPCMDHDRQTGEGVGPQEYTLIKIKILQPYPAKLEALSPKQAFLVAATLRPETMYGQTNCWVHPDITYVAFETVTREIFISTKRAARNMEYQGFVSKNLEIVAEFSGQDIMGIPLSAPLTSYDVVYTLPMLTIKEDKGTGIVTSVPSDSPDDFAALRDLKNKEAFRAKFGLKDEMVLPFNPIPIINVPGFGSLSAEKVCADLKIQSQNDKEKLMEAKERVYLKGFYDGVMLVDDYDGQKVSEVKKIIQQKLITNDQAVIYKEPERQVISRSGDECVVALCDQWYLDYGEPKWRAKVFSALKELETFTDDVRKNFEASLNWLREHACSRTYGLGTKLPWDKKWLIESLSDSTIYMAFYTVAHLLQGGTFDGSGPNELNITPEQMKPEVWDYIFFQHTAMYPKTDIPKSSLERMRNEFEFWYPVDLRASGKDLVPNHLTYYLYNHCAMWADDSDKWPQSVRANGHLLLNSEKMSKSTGNFLTLVDAIEKFSADGMRLALADSGDSIEDANFVESTADAGILRLYTFLEWVREMLATKDQNQRSGTADNFQDLVFYAEMDKKILETEQNYEKMLYKEALKTGFFEYQALRDKYREMSMEGMHNELITRFIRTQVLILSPICPHMCEHIWDLLGNKTSIMHATWPVVEQPDEVLLKSSGYLVDAVHEFRIRLKAFSQVKKGKIFNSTGENKPTHATIWVAKTFPPWQTSVLTTLKEFYQNSKNVLPDNKLISTELSKKTELKKYMKRVMPFVQTLKEKVVKLGISALNLFVDFDERTVLLRNLTYLLSTLELEHINIRFSSDTEADEKIKEECCPGLPFIVYSIEKYVPLTLINPHPCNGLFQMRVPVYSGSTVEHLIQRMCKFERKLGDPSKVKIVCFKNTVGDCRKIPVANQQSGQRVVKAESVFHISNKNDLELQEDGKTFSVGTQLIYELV</sequence>
<dbReference type="Gene3D" id="1.10.730.10">
    <property type="entry name" value="Isoleucyl-tRNA Synthetase, Domain 1"/>
    <property type="match status" value="1"/>
</dbReference>
<dbReference type="InterPro" id="IPR054509">
    <property type="entry name" value="LARS1_ULD"/>
</dbReference>
<dbReference type="SUPFAM" id="SSF52374">
    <property type="entry name" value="Nucleotidylyl transferase"/>
    <property type="match status" value="1"/>
</dbReference>
<dbReference type="SUPFAM" id="SSF47323">
    <property type="entry name" value="Anticodon-binding domain of a subclass of class I aminoacyl-tRNA synthetases"/>
    <property type="match status" value="1"/>
</dbReference>
<dbReference type="InterPro" id="IPR004493">
    <property type="entry name" value="Leu-tRNA-synth_Ia_arc/euk"/>
</dbReference>
<keyword evidence="4 10" id="KW-0547">Nucleotide-binding</keyword>
<keyword evidence="16" id="KW-1185">Reference proteome</keyword>
<keyword evidence="3 10" id="KW-0436">Ligase</keyword>
<dbReference type="Pfam" id="PF24810">
    <property type="entry name" value="RBD_LARS1"/>
    <property type="match status" value="1"/>
</dbReference>
<dbReference type="NCBIfam" id="TIGR00395">
    <property type="entry name" value="leuS_arch"/>
    <property type="match status" value="1"/>
</dbReference>
<feature type="domain" description="Aminoacyl-tRNA synthetase class Ia" evidence="11">
    <location>
        <begin position="19"/>
        <end position="102"/>
    </location>
</feature>
<dbReference type="Pfam" id="PF00133">
    <property type="entry name" value="tRNA-synt_1"/>
    <property type="match status" value="2"/>
</dbReference>
<dbReference type="NCBIfam" id="NF008957">
    <property type="entry name" value="PRK12300.1"/>
    <property type="match status" value="1"/>
</dbReference>
<dbReference type="CDD" id="cd07959">
    <property type="entry name" value="Anticodon_Ia_Leu_AEc"/>
    <property type="match status" value="1"/>
</dbReference>
<dbReference type="InterPro" id="IPR009008">
    <property type="entry name" value="Val/Leu/Ile-tRNA-synth_edit"/>
</dbReference>
<protein>
    <recommendedName>
        <fullName evidence="2">leucine--tRNA ligase</fullName>
        <ecNumber evidence="2">6.1.1.4</ecNumber>
    </recommendedName>
    <alternativeName>
        <fullName evidence="8">Leucyl-tRNA synthetase</fullName>
    </alternativeName>
</protein>
<evidence type="ECO:0000259" key="14">
    <source>
        <dbReference type="Pfam" id="PF24810"/>
    </source>
</evidence>
<dbReference type="Proteomes" id="UP000014500">
    <property type="component" value="Unassembled WGS sequence"/>
</dbReference>
<feature type="domain" description="Leucine--tRNA ligase RagD-binding" evidence="14">
    <location>
        <begin position="941"/>
        <end position="1012"/>
    </location>
</feature>
<dbReference type="FunFam" id="1.10.730.10:FF:000020">
    <property type="entry name" value="Leucine--tRNA ligase cytoplasmic"/>
    <property type="match status" value="1"/>
</dbReference>
<dbReference type="GO" id="GO:0006429">
    <property type="term" value="P:leucyl-tRNA aminoacylation"/>
    <property type="evidence" value="ECO:0007669"/>
    <property type="project" value="InterPro"/>
</dbReference>
<dbReference type="STRING" id="126957.T1JCF2"/>
<keyword evidence="5 10" id="KW-0067">ATP-binding</keyword>
<dbReference type="Pfam" id="PF22947">
    <property type="entry name" value="ULD_3"/>
    <property type="match status" value="1"/>
</dbReference>
<comment type="catalytic activity">
    <reaction evidence="9">
        <text>tRNA(Leu) + L-leucine + ATP = L-leucyl-tRNA(Leu) + AMP + diphosphate</text>
        <dbReference type="Rhea" id="RHEA:11688"/>
        <dbReference type="Rhea" id="RHEA-COMP:9613"/>
        <dbReference type="Rhea" id="RHEA-COMP:9622"/>
        <dbReference type="ChEBI" id="CHEBI:30616"/>
        <dbReference type="ChEBI" id="CHEBI:33019"/>
        <dbReference type="ChEBI" id="CHEBI:57427"/>
        <dbReference type="ChEBI" id="CHEBI:78442"/>
        <dbReference type="ChEBI" id="CHEBI:78494"/>
        <dbReference type="ChEBI" id="CHEBI:456215"/>
        <dbReference type="EC" id="6.1.1.4"/>
    </reaction>
</comment>
<evidence type="ECO:0000256" key="8">
    <source>
        <dbReference type="ARBA" id="ARBA00030520"/>
    </source>
</evidence>
<reference evidence="16" key="1">
    <citation type="submission" date="2011-05" db="EMBL/GenBank/DDBJ databases">
        <authorList>
            <person name="Richards S.R."/>
            <person name="Qu J."/>
            <person name="Jiang H."/>
            <person name="Jhangiani S.N."/>
            <person name="Agravi P."/>
            <person name="Goodspeed R."/>
            <person name="Gross S."/>
            <person name="Mandapat C."/>
            <person name="Jackson L."/>
            <person name="Mathew T."/>
            <person name="Pu L."/>
            <person name="Thornton R."/>
            <person name="Saada N."/>
            <person name="Wilczek-Boney K.B."/>
            <person name="Lee S."/>
            <person name="Kovar C."/>
            <person name="Wu Y."/>
            <person name="Scherer S.E."/>
            <person name="Worley K.C."/>
            <person name="Muzny D.M."/>
            <person name="Gibbs R."/>
        </authorList>
    </citation>
    <scope>NUCLEOTIDE SEQUENCE</scope>
    <source>
        <strain evidence="16">Brora</strain>
    </source>
</reference>
<reference evidence="15" key="2">
    <citation type="submission" date="2015-02" db="UniProtKB">
        <authorList>
            <consortium name="EnsemblMetazoa"/>
        </authorList>
    </citation>
    <scope>IDENTIFICATION</scope>
</reference>
<dbReference type="InterPro" id="IPR014729">
    <property type="entry name" value="Rossmann-like_a/b/a_fold"/>
</dbReference>
<dbReference type="PhylomeDB" id="T1JCF2"/>
<feature type="domain" description="Methionyl/Valyl/Leucyl/Isoleucyl-tRNA synthetase anticodon-binding" evidence="12">
    <location>
        <begin position="797"/>
        <end position="909"/>
    </location>
</feature>
<dbReference type="InterPro" id="IPR001412">
    <property type="entry name" value="aa-tRNA-synth_I_CS"/>
</dbReference>
<dbReference type="HOGENOM" id="CLU_004174_1_0_1"/>
<evidence type="ECO:0000256" key="6">
    <source>
        <dbReference type="ARBA" id="ARBA00022917"/>
    </source>
</evidence>
<evidence type="ECO:0000256" key="10">
    <source>
        <dbReference type="RuleBase" id="RU363035"/>
    </source>
</evidence>
<evidence type="ECO:0000259" key="12">
    <source>
        <dbReference type="Pfam" id="PF08264"/>
    </source>
</evidence>
<dbReference type="Gene3D" id="3.90.740.10">
    <property type="entry name" value="Valyl/Leucyl/Isoleucyl-tRNA synthetase, editing domain"/>
    <property type="match status" value="1"/>
</dbReference>
<evidence type="ECO:0000256" key="5">
    <source>
        <dbReference type="ARBA" id="ARBA00022840"/>
    </source>
</evidence>